<dbReference type="SUPFAM" id="SSF111369">
    <property type="entry name" value="HlyD-like secretion proteins"/>
    <property type="match status" value="2"/>
</dbReference>
<dbReference type="PANTHER" id="PTHR30438">
    <property type="entry name" value="36 KDA ANTIGEN-RELATED"/>
    <property type="match status" value="1"/>
</dbReference>
<dbReference type="PANTHER" id="PTHR30438:SF1">
    <property type="entry name" value="36 KDA ANTIGEN"/>
    <property type="match status" value="1"/>
</dbReference>
<evidence type="ECO:0000313" key="3">
    <source>
        <dbReference type="Proteomes" id="UP000663570"/>
    </source>
</evidence>
<dbReference type="EMBL" id="CP071060">
    <property type="protein sequence ID" value="QSI75915.1"/>
    <property type="molecule type" value="Genomic_DNA"/>
</dbReference>
<dbReference type="RefSeq" id="WP_206253749.1">
    <property type="nucleotide sequence ID" value="NZ_CP071060.1"/>
</dbReference>
<dbReference type="Gene3D" id="1.10.287.470">
    <property type="entry name" value="Helix hairpin bin"/>
    <property type="match status" value="1"/>
</dbReference>
<evidence type="ECO:0000259" key="1">
    <source>
        <dbReference type="Pfam" id="PF25917"/>
    </source>
</evidence>
<reference evidence="2 3" key="1">
    <citation type="submission" date="2021-02" db="EMBL/GenBank/DDBJ databases">
        <title>Niveibacterium changnyeongensis HC41.</title>
        <authorList>
            <person name="Kang M."/>
        </authorList>
    </citation>
    <scope>NUCLEOTIDE SEQUENCE [LARGE SCALE GENOMIC DNA]</scope>
    <source>
        <strain evidence="2 3">HC41</strain>
    </source>
</reference>
<dbReference type="Gene3D" id="2.40.30.170">
    <property type="match status" value="1"/>
</dbReference>
<dbReference type="Pfam" id="PF25917">
    <property type="entry name" value="BSH_RND"/>
    <property type="match status" value="1"/>
</dbReference>
<dbReference type="Proteomes" id="UP000663570">
    <property type="component" value="Chromosome"/>
</dbReference>
<dbReference type="Gene3D" id="2.40.50.100">
    <property type="match status" value="1"/>
</dbReference>
<keyword evidence="3" id="KW-1185">Reference proteome</keyword>
<gene>
    <name evidence="2" type="ORF">JY500_15715</name>
</gene>
<dbReference type="InterPro" id="IPR058625">
    <property type="entry name" value="MdtA-like_BSH"/>
</dbReference>
<evidence type="ECO:0000313" key="2">
    <source>
        <dbReference type="EMBL" id="QSI75915.1"/>
    </source>
</evidence>
<accession>A0ABX7M2C9</accession>
<feature type="domain" description="Multidrug resistance protein MdtA-like barrel-sandwich hybrid" evidence="1">
    <location>
        <begin position="41"/>
        <end position="229"/>
    </location>
</feature>
<name>A0ABX7M2C9_9RHOO</name>
<sequence length="323" mass="34492">MNSKPLVAAIAGIAALGLVAWGVWAATHPAPLPIQGQIESRTVDVASKVPGRVARVLVEEGQRVSAGQALFELESPELDAKLAQATAAHDAAESVSTKAQSGARSEEIRMAELNWQRAVAGAELAETTARRVASLYREGLIAQQKHDEAQTQAHAARAQADAARAQYDMARNGARSEDKAAAAAQVRQAAGAMSEVQAYRRETRILAPAAGEVAKVQIRAGEIAPQGYAVVSLVDRGDSWAVLNVREDQLARFKQGAEFDAELPALGKALRMKVIWLAPLPDFATWKNVRGTQGVDLRTFEVRAKPLAPPPDLRPGMSVIVRP</sequence>
<protein>
    <submittedName>
        <fullName evidence="2">Efflux RND transporter periplasmic adaptor subunit</fullName>
    </submittedName>
</protein>
<proteinExistence type="predicted"/>
<organism evidence="2 3">
    <name type="scientific">Niveibacterium microcysteis</name>
    <dbReference type="NCBI Taxonomy" id="2811415"/>
    <lineage>
        <taxon>Bacteria</taxon>
        <taxon>Pseudomonadati</taxon>
        <taxon>Pseudomonadota</taxon>
        <taxon>Betaproteobacteria</taxon>
        <taxon>Rhodocyclales</taxon>
        <taxon>Rhodocyclaceae</taxon>
        <taxon>Niveibacterium</taxon>
    </lineage>
</organism>